<name>A0ABZ1T4G3_STRVG</name>
<evidence type="ECO:0000259" key="1">
    <source>
        <dbReference type="Pfam" id="PF12680"/>
    </source>
</evidence>
<dbReference type="InterPro" id="IPR032710">
    <property type="entry name" value="NTF2-like_dom_sf"/>
</dbReference>
<sequence length="132" mass="14730">MTNSTLSVVEDFFGHLGAGEADRALELLAEPLDWFTPGDTALIPWMGRRTTRGEVADFFEQAGENLTPEEFAVERILAEDGIAVALGRFRYRVNATGKSFASQFAVELHVRDGLITRYRMHEDSYAISLAFL</sequence>
<accession>A0ABZ1T4G3</accession>
<dbReference type="InterPro" id="IPR037401">
    <property type="entry name" value="SnoaL-like"/>
</dbReference>
<proteinExistence type="predicted"/>
<dbReference type="EMBL" id="CP108090">
    <property type="protein sequence ID" value="WUQ17591.1"/>
    <property type="molecule type" value="Genomic_DNA"/>
</dbReference>
<feature type="domain" description="SnoaL-like" evidence="1">
    <location>
        <begin position="9"/>
        <end position="118"/>
    </location>
</feature>
<dbReference type="Pfam" id="PF12680">
    <property type="entry name" value="SnoaL_2"/>
    <property type="match status" value="1"/>
</dbReference>
<organism evidence="2 4">
    <name type="scientific">Streptomyces virginiae</name>
    <name type="common">Streptomyces cinnamonensis</name>
    <dbReference type="NCBI Taxonomy" id="1961"/>
    <lineage>
        <taxon>Bacteria</taxon>
        <taxon>Bacillati</taxon>
        <taxon>Actinomycetota</taxon>
        <taxon>Actinomycetes</taxon>
        <taxon>Kitasatosporales</taxon>
        <taxon>Streptomycetaceae</taxon>
        <taxon>Streptomyces</taxon>
    </lineage>
</organism>
<dbReference type="Proteomes" id="UP001432039">
    <property type="component" value="Chromosome"/>
</dbReference>
<dbReference type="EMBL" id="CP108090">
    <property type="protein sequence ID" value="WUQ10016.1"/>
    <property type="molecule type" value="Genomic_DNA"/>
</dbReference>
<gene>
    <name evidence="2" type="ORF">OG517_00270</name>
    <name evidence="3" type="ORF">OG517_42900</name>
</gene>
<dbReference type="RefSeq" id="WP_328959585.1">
    <property type="nucleotide sequence ID" value="NZ_CP108090.1"/>
</dbReference>
<dbReference type="Gene3D" id="3.10.450.50">
    <property type="match status" value="1"/>
</dbReference>
<keyword evidence="4" id="KW-1185">Reference proteome</keyword>
<dbReference type="SUPFAM" id="SSF54427">
    <property type="entry name" value="NTF2-like"/>
    <property type="match status" value="1"/>
</dbReference>
<evidence type="ECO:0000313" key="3">
    <source>
        <dbReference type="EMBL" id="WUQ17591.1"/>
    </source>
</evidence>
<protein>
    <submittedName>
        <fullName evidence="2">Nuclear transport factor 2 family protein</fullName>
    </submittedName>
</protein>
<evidence type="ECO:0000313" key="4">
    <source>
        <dbReference type="Proteomes" id="UP001432039"/>
    </source>
</evidence>
<evidence type="ECO:0000313" key="2">
    <source>
        <dbReference type="EMBL" id="WUQ10016.1"/>
    </source>
</evidence>
<reference evidence="2" key="1">
    <citation type="submission" date="2022-10" db="EMBL/GenBank/DDBJ databases">
        <title>The complete genomes of actinobacterial strains from the NBC collection.</title>
        <authorList>
            <person name="Joergensen T.S."/>
            <person name="Alvarez Arevalo M."/>
            <person name="Sterndorff E.B."/>
            <person name="Faurdal D."/>
            <person name="Vuksanovic O."/>
            <person name="Mourched A.-S."/>
            <person name="Charusanti P."/>
            <person name="Shaw S."/>
            <person name="Blin K."/>
            <person name="Weber T."/>
        </authorList>
    </citation>
    <scope>NUCLEOTIDE SEQUENCE</scope>
    <source>
        <strain evidence="2">NBC_00248</strain>
    </source>
</reference>